<dbReference type="Proteomes" id="UP000315540">
    <property type="component" value="Unassembled WGS sequence"/>
</dbReference>
<name>A0A504J9A6_9FLAO</name>
<keyword evidence="5" id="KW-0190">Covalent protein-DNA linkage</keyword>
<dbReference type="GO" id="GO:0008233">
    <property type="term" value="F:peptidase activity"/>
    <property type="evidence" value="ECO:0007669"/>
    <property type="project" value="UniProtKB-KW"/>
</dbReference>
<comment type="similarity">
    <text evidence="1 8">Belongs to the SOS response-associated peptidase family.</text>
</comment>
<dbReference type="GO" id="GO:0016829">
    <property type="term" value="F:lyase activity"/>
    <property type="evidence" value="ECO:0007669"/>
    <property type="project" value="UniProtKB-KW"/>
</dbReference>
<dbReference type="SUPFAM" id="SSF143081">
    <property type="entry name" value="BB1717-like"/>
    <property type="match status" value="1"/>
</dbReference>
<dbReference type="GO" id="GO:0106300">
    <property type="term" value="P:protein-DNA covalent cross-linking repair"/>
    <property type="evidence" value="ECO:0007669"/>
    <property type="project" value="InterPro"/>
</dbReference>
<dbReference type="PANTHER" id="PTHR13604:SF0">
    <property type="entry name" value="ABASIC SITE PROCESSING PROTEIN HMCES"/>
    <property type="match status" value="1"/>
</dbReference>
<organism evidence="10 11">
    <name type="scientific">Aquimarina algicola</name>
    <dbReference type="NCBI Taxonomy" id="2589995"/>
    <lineage>
        <taxon>Bacteria</taxon>
        <taxon>Pseudomonadati</taxon>
        <taxon>Bacteroidota</taxon>
        <taxon>Flavobacteriia</taxon>
        <taxon>Flavobacteriales</taxon>
        <taxon>Flavobacteriaceae</taxon>
        <taxon>Aquimarina</taxon>
    </lineage>
</organism>
<evidence type="ECO:0000313" key="10">
    <source>
        <dbReference type="EMBL" id="TPN84458.1"/>
    </source>
</evidence>
<evidence type="ECO:0000256" key="5">
    <source>
        <dbReference type="ARBA" id="ARBA00023124"/>
    </source>
</evidence>
<evidence type="ECO:0000256" key="2">
    <source>
        <dbReference type="ARBA" id="ARBA00022670"/>
    </source>
</evidence>
<keyword evidence="9" id="KW-0472">Membrane</keyword>
<keyword evidence="9" id="KW-0812">Transmembrane</keyword>
<proteinExistence type="inferred from homology"/>
<evidence type="ECO:0000256" key="1">
    <source>
        <dbReference type="ARBA" id="ARBA00008136"/>
    </source>
</evidence>
<dbReference type="PANTHER" id="PTHR13604">
    <property type="entry name" value="DC12-RELATED"/>
    <property type="match status" value="1"/>
</dbReference>
<evidence type="ECO:0000256" key="3">
    <source>
        <dbReference type="ARBA" id="ARBA00022763"/>
    </source>
</evidence>
<reference evidence="10 11" key="1">
    <citation type="submission" date="2019-06" db="EMBL/GenBank/DDBJ databases">
        <authorList>
            <person name="Meng X."/>
        </authorList>
    </citation>
    <scope>NUCLEOTIDE SEQUENCE [LARGE SCALE GENOMIC DNA]</scope>
    <source>
        <strain evidence="10 11">M625</strain>
    </source>
</reference>
<keyword evidence="9" id="KW-1133">Transmembrane helix</keyword>
<dbReference type="GO" id="GO:0006508">
    <property type="term" value="P:proteolysis"/>
    <property type="evidence" value="ECO:0007669"/>
    <property type="project" value="UniProtKB-KW"/>
</dbReference>
<keyword evidence="6" id="KW-0238">DNA-binding</keyword>
<dbReference type="EC" id="3.4.-.-" evidence="8"/>
<feature type="transmembrane region" description="Helical" evidence="9">
    <location>
        <begin position="101"/>
        <end position="122"/>
    </location>
</feature>
<keyword evidence="7" id="KW-0456">Lyase</keyword>
<comment type="caution">
    <text evidence="10">The sequence shown here is derived from an EMBL/GenBank/DDBJ whole genome shotgun (WGS) entry which is preliminary data.</text>
</comment>
<evidence type="ECO:0000256" key="7">
    <source>
        <dbReference type="ARBA" id="ARBA00023239"/>
    </source>
</evidence>
<keyword evidence="3" id="KW-0227">DNA damage</keyword>
<evidence type="ECO:0000256" key="9">
    <source>
        <dbReference type="SAM" id="Phobius"/>
    </source>
</evidence>
<dbReference type="InterPro" id="IPR003738">
    <property type="entry name" value="SRAP"/>
</dbReference>
<dbReference type="GO" id="GO:0003697">
    <property type="term" value="F:single-stranded DNA binding"/>
    <property type="evidence" value="ECO:0007669"/>
    <property type="project" value="InterPro"/>
</dbReference>
<dbReference type="InterPro" id="IPR036590">
    <property type="entry name" value="SRAP-like"/>
</dbReference>
<dbReference type="Gene3D" id="3.90.1680.10">
    <property type="entry name" value="SOS response associated peptidase-like"/>
    <property type="match status" value="1"/>
</dbReference>
<dbReference type="OrthoDB" id="9782620at2"/>
<keyword evidence="11" id="KW-1185">Reference proteome</keyword>
<sequence length="233" mass="27262">MYKKLSNIANRKTIEREMGVNFKFPRLYSPSHIIDGEKESTLSIITMDDPDSLSFGIWGLLPDQYEDDWEDFQKVHNTLKVSRKKLEVNKIFQEPFEERRCLIVITGFFIYHLYSGSLYPYYVYSKEEKPFCLAGVYNVLEDGFITVSLITKESNGIIKKIQNLNTDMPVVISKRFYNTWLNNNVDKLELDNIIETSSTENLIAHPIAKEFFKNDILYESMLDPVLYKNIPKV</sequence>
<dbReference type="RefSeq" id="WP_140594793.1">
    <property type="nucleotide sequence ID" value="NZ_VFWZ01000005.1"/>
</dbReference>
<protein>
    <recommendedName>
        <fullName evidence="8">Abasic site processing protein</fullName>
        <ecNumber evidence="8">3.4.-.-</ecNumber>
    </recommendedName>
</protein>
<evidence type="ECO:0000256" key="6">
    <source>
        <dbReference type="ARBA" id="ARBA00023125"/>
    </source>
</evidence>
<dbReference type="EMBL" id="VFWZ01000005">
    <property type="protein sequence ID" value="TPN84458.1"/>
    <property type="molecule type" value="Genomic_DNA"/>
</dbReference>
<evidence type="ECO:0000256" key="4">
    <source>
        <dbReference type="ARBA" id="ARBA00022801"/>
    </source>
</evidence>
<evidence type="ECO:0000313" key="11">
    <source>
        <dbReference type="Proteomes" id="UP000315540"/>
    </source>
</evidence>
<gene>
    <name evidence="10" type="ORF">FHK87_16125</name>
</gene>
<dbReference type="AlphaFoldDB" id="A0A504J9A6"/>
<keyword evidence="4 8" id="KW-0378">Hydrolase</keyword>
<keyword evidence="2 8" id="KW-0645">Protease</keyword>
<dbReference type="Pfam" id="PF02586">
    <property type="entry name" value="SRAP"/>
    <property type="match status" value="1"/>
</dbReference>
<evidence type="ECO:0000256" key="8">
    <source>
        <dbReference type="RuleBase" id="RU364100"/>
    </source>
</evidence>
<accession>A0A504J9A6</accession>